<dbReference type="InterPro" id="IPR000683">
    <property type="entry name" value="Gfo/Idh/MocA-like_OxRdtase_N"/>
</dbReference>
<dbReference type="AlphaFoldDB" id="A0A6G8Q2R5"/>
<gene>
    <name evidence="4" type="ORF">GBA65_08125</name>
</gene>
<dbReference type="SUPFAM" id="SSF55347">
    <property type="entry name" value="Glyceraldehyde-3-phosphate dehydrogenase-like, C-terminal domain"/>
    <property type="match status" value="1"/>
</dbReference>
<dbReference type="Gene3D" id="3.40.50.720">
    <property type="entry name" value="NAD(P)-binding Rossmann-like Domain"/>
    <property type="match status" value="1"/>
</dbReference>
<accession>A0A6G8Q2R5</accession>
<dbReference type="SUPFAM" id="SSF51735">
    <property type="entry name" value="NAD(P)-binding Rossmann-fold domains"/>
    <property type="match status" value="1"/>
</dbReference>
<dbReference type="Pfam" id="PF22725">
    <property type="entry name" value="GFO_IDH_MocA_C3"/>
    <property type="match status" value="1"/>
</dbReference>
<evidence type="ECO:0000313" key="4">
    <source>
        <dbReference type="EMBL" id="QIN80720.1"/>
    </source>
</evidence>
<dbReference type="InterPro" id="IPR055170">
    <property type="entry name" value="GFO_IDH_MocA-like_dom"/>
</dbReference>
<dbReference type="Proteomes" id="UP000502706">
    <property type="component" value="Chromosome"/>
</dbReference>
<name>A0A6G8Q2R5_9ACTN</name>
<dbReference type="KEGG" id="rmar:GBA65_08125"/>
<feature type="region of interest" description="Disordered" evidence="1">
    <location>
        <begin position="368"/>
        <end position="407"/>
    </location>
</feature>
<dbReference type="Gene3D" id="3.30.360.10">
    <property type="entry name" value="Dihydrodipicolinate Reductase, domain 2"/>
    <property type="match status" value="1"/>
</dbReference>
<feature type="domain" description="GFO/IDH/MocA-like oxidoreductase" evidence="3">
    <location>
        <begin position="137"/>
        <end position="269"/>
    </location>
</feature>
<protein>
    <submittedName>
        <fullName evidence="4">Gfo/Idh/MocA family oxidoreductase</fullName>
    </submittedName>
</protein>
<evidence type="ECO:0000259" key="2">
    <source>
        <dbReference type="Pfam" id="PF01408"/>
    </source>
</evidence>
<evidence type="ECO:0000313" key="5">
    <source>
        <dbReference type="Proteomes" id="UP000502706"/>
    </source>
</evidence>
<dbReference type="InterPro" id="IPR051317">
    <property type="entry name" value="Gfo/Idh/MocA_oxidoreduct"/>
</dbReference>
<proteinExistence type="predicted"/>
<dbReference type="EMBL" id="CP045121">
    <property type="protein sequence ID" value="QIN80720.1"/>
    <property type="molecule type" value="Genomic_DNA"/>
</dbReference>
<dbReference type="PANTHER" id="PTHR43708:SF3">
    <property type="entry name" value="OXIDOREDUCTASE"/>
    <property type="match status" value="1"/>
</dbReference>
<dbReference type="PANTHER" id="PTHR43708">
    <property type="entry name" value="CONSERVED EXPRESSED OXIDOREDUCTASE (EUROFUNG)"/>
    <property type="match status" value="1"/>
</dbReference>
<feature type="domain" description="Gfo/Idh/MocA-like oxidoreductase N-terminal" evidence="2">
    <location>
        <begin position="5"/>
        <end position="129"/>
    </location>
</feature>
<dbReference type="GO" id="GO:0000166">
    <property type="term" value="F:nucleotide binding"/>
    <property type="evidence" value="ECO:0007669"/>
    <property type="project" value="InterPro"/>
</dbReference>
<sequence>MVGGGSGAFIGAVHRAAAVMDGQIEVAAGALSSTEEKSLASGRELGLPEGRVYGSWTRMLEGELALPEEDRVDFVSVVTPNHVHFPVAHAFVKAGFNVVLDKPMVHTTEQAEELVDAVEKAGVVFAVTYQYTGYPMVKQARHMVREGHLGEIRKVIVEYNQGWLARNVEETGAKQAEWRTDPGRSGIAGAIGDIGSHAENLAATITGLEISELCADLTSFVPGRRLDDDGNLLLRYEGGAKGVLIASQISAGEENDLRIRVYGSEGGLEWRQEEPNRLLFKPDGAPEQVLKRGNDYLCEDAKNATRVPPGHPEAFIEAFANVYSSVAATIRVARGEQPGDGMAHDFPTVHDGARGVRFIEKVVESHLSDEKWTDAREHPATDGPAKVGKDALEGRNLSRDPGRSFDH</sequence>
<feature type="compositionally biased region" description="Basic and acidic residues" evidence="1">
    <location>
        <begin position="368"/>
        <end position="380"/>
    </location>
</feature>
<evidence type="ECO:0000256" key="1">
    <source>
        <dbReference type="SAM" id="MobiDB-lite"/>
    </source>
</evidence>
<organism evidence="4 5">
    <name type="scientific">Rubrobacter marinus</name>
    <dbReference type="NCBI Taxonomy" id="2653852"/>
    <lineage>
        <taxon>Bacteria</taxon>
        <taxon>Bacillati</taxon>
        <taxon>Actinomycetota</taxon>
        <taxon>Rubrobacteria</taxon>
        <taxon>Rubrobacterales</taxon>
        <taxon>Rubrobacteraceae</taxon>
        <taxon>Rubrobacter</taxon>
    </lineage>
</organism>
<dbReference type="InterPro" id="IPR036291">
    <property type="entry name" value="NAD(P)-bd_dom_sf"/>
</dbReference>
<feature type="compositionally biased region" description="Basic and acidic residues" evidence="1">
    <location>
        <begin position="387"/>
        <end position="407"/>
    </location>
</feature>
<evidence type="ECO:0000259" key="3">
    <source>
        <dbReference type="Pfam" id="PF22725"/>
    </source>
</evidence>
<keyword evidence="5" id="KW-1185">Reference proteome</keyword>
<dbReference type="Pfam" id="PF01408">
    <property type="entry name" value="GFO_IDH_MocA"/>
    <property type="match status" value="1"/>
</dbReference>
<reference evidence="4 5" key="1">
    <citation type="submission" date="2019-10" db="EMBL/GenBank/DDBJ databases">
        <title>Rubrobacter sp nov SCSIO 52915 isolated from a deep-sea sediment in the South China Sea.</title>
        <authorList>
            <person name="Chen R.W."/>
        </authorList>
    </citation>
    <scope>NUCLEOTIDE SEQUENCE [LARGE SCALE GENOMIC DNA]</scope>
    <source>
        <strain evidence="4 5">SCSIO 52915</strain>
    </source>
</reference>